<dbReference type="EMBL" id="WNLA01000001">
    <property type="protein sequence ID" value="MTW00972.1"/>
    <property type="molecule type" value="Genomic_DNA"/>
</dbReference>
<dbReference type="SUPFAM" id="SSF63829">
    <property type="entry name" value="Calcium-dependent phosphotriesterase"/>
    <property type="match status" value="1"/>
</dbReference>
<reference evidence="3 4" key="1">
    <citation type="submission" date="2019-11" db="EMBL/GenBank/DDBJ databases">
        <title>Type strains purchased from KCTC, JCM and DSMZ.</title>
        <authorList>
            <person name="Lu H."/>
        </authorList>
    </citation>
    <scope>NUCLEOTIDE SEQUENCE [LARGE SCALE GENOMIC DNA]</scope>
    <source>
        <strain evidence="3 4">KCTC 42409</strain>
    </source>
</reference>
<dbReference type="PANTHER" id="PTHR13833">
    <property type="match status" value="1"/>
</dbReference>
<evidence type="ECO:0000256" key="2">
    <source>
        <dbReference type="SAM" id="SignalP"/>
    </source>
</evidence>
<dbReference type="RefSeq" id="WP_155437344.1">
    <property type="nucleotide sequence ID" value="NZ_WNLA01000001.1"/>
</dbReference>
<comment type="caution">
    <text evidence="3">The sequence shown here is derived from an EMBL/GenBank/DDBJ whole genome shotgun (WGS) entry which is preliminary data.</text>
</comment>
<gene>
    <name evidence="3" type="ORF">GM668_02605</name>
</gene>
<feature type="signal peptide" evidence="2">
    <location>
        <begin position="1"/>
        <end position="18"/>
    </location>
</feature>
<evidence type="ECO:0000313" key="3">
    <source>
        <dbReference type="EMBL" id="MTW00972.1"/>
    </source>
</evidence>
<keyword evidence="4" id="KW-1185">Reference proteome</keyword>
<protein>
    <submittedName>
        <fullName evidence="3">Uncharacterized protein</fullName>
    </submittedName>
</protein>
<proteinExistence type="predicted"/>
<organism evidence="3 4">
    <name type="scientific">Pseudoduganella ginsengisoli</name>
    <dbReference type="NCBI Taxonomy" id="1462440"/>
    <lineage>
        <taxon>Bacteria</taxon>
        <taxon>Pseudomonadati</taxon>
        <taxon>Pseudomonadota</taxon>
        <taxon>Betaproteobacteria</taxon>
        <taxon>Burkholderiales</taxon>
        <taxon>Oxalobacteraceae</taxon>
        <taxon>Telluria group</taxon>
        <taxon>Pseudoduganella</taxon>
    </lineage>
</organism>
<dbReference type="Gene3D" id="2.120.10.30">
    <property type="entry name" value="TolB, C-terminal domain"/>
    <property type="match status" value="4"/>
</dbReference>
<dbReference type="PROSITE" id="PS51257">
    <property type="entry name" value="PROKAR_LIPOPROTEIN"/>
    <property type="match status" value="1"/>
</dbReference>
<dbReference type="AlphaFoldDB" id="A0A6L6PWE6"/>
<dbReference type="Proteomes" id="UP000484015">
    <property type="component" value="Unassembled WGS sequence"/>
</dbReference>
<feature type="chain" id="PRO_5027024690" evidence="2">
    <location>
        <begin position="19"/>
        <end position="690"/>
    </location>
</feature>
<dbReference type="SUPFAM" id="SSF101898">
    <property type="entry name" value="NHL repeat"/>
    <property type="match status" value="1"/>
</dbReference>
<sequence length="690" mass="69313">MRLSLMTAALALALTACGGGGGGSSSTPNPAPTPPSITLASTSSQTLSGGKPVALSATVSSGDAVTWELAAGAPGSLSATSGNAVSYVPPASVTAITRVDIVAKAGGASKTVSVTLYPEPGAPGLSHIAGSLGGQGYVDGAGTAARFNAIADLAADSTGSLYVLEQSMLRKVSAAGVVTTLTMKDSGQAKVGALRAIAAGNNGAVLFIDSVGADTYYLRQLAADGSVTTLLQHPLLAGAKALVAGPNNTVYVMRDRSIVLAGTGTATVLAGDENDTSFSQADGQGSVARFATLAAMALDRDGNLLVAQDKSLRKVSPGGMVTTVLQTATGGTNNSETPLSLALDADNHPLVLVRAASPNTYAVRRLKLTGAVDVLFEGTYLGEQSDPTGQTIPKQLRVAGGKILLARRADIRQLQDNTAQPFAGLSQDSLTDIDGPGAAARFANPELLAADGAGNLYVSDYPDAYQEGPMLNRKGGLYLRKIAPDRTVTTLLVRKDFGEPGSIVADQAGNLYVSELAPWSGRIRNPGGAVYKVTPNGTLSLLAGQPVNAGSSSQPVDGPGAAARFIAPVLAGVDTGGNLYVRDAYQGASAIRKIAPDGTVTTIPALPAGVGAAPDGYTYTADNGAIYRTTASGNDVVAGVPGHFGTLLGALPGGLAAPTGNGSHQMITPTGPYSFAVISGSAILKLVLPH</sequence>
<accession>A0A6L6PWE6</accession>
<feature type="region of interest" description="Disordered" evidence="1">
    <location>
        <begin position="20"/>
        <end position="44"/>
    </location>
</feature>
<keyword evidence="2" id="KW-0732">Signal</keyword>
<evidence type="ECO:0000256" key="1">
    <source>
        <dbReference type="SAM" id="MobiDB-lite"/>
    </source>
</evidence>
<dbReference type="PANTHER" id="PTHR13833:SF71">
    <property type="entry name" value="NHL DOMAIN-CONTAINING PROTEIN"/>
    <property type="match status" value="1"/>
</dbReference>
<name>A0A6L6PWE6_9BURK</name>
<dbReference type="InterPro" id="IPR011042">
    <property type="entry name" value="6-blade_b-propeller_TolB-like"/>
</dbReference>
<dbReference type="OrthoDB" id="9774579at2"/>
<evidence type="ECO:0000313" key="4">
    <source>
        <dbReference type="Proteomes" id="UP000484015"/>
    </source>
</evidence>